<evidence type="ECO:0000313" key="4">
    <source>
        <dbReference type="EMBL" id="CUV57259.1"/>
    </source>
</evidence>
<evidence type="ECO:0000313" key="5">
    <source>
        <dbReference type="EMBL" id="CUV60469.1"/>
    </source>
</evidence>
<dbReference type="AlphaFoldDB" id="A0A0S4W580"/>
<dbReference type="EMBL" id="LN899822">
    <property type="protein sequence ID" value="CUV60469.1"/>
    <property type="molecule type" value="Genomic_DNA"/>
</dbReference>
<protein>
    <submittedName>
        <fullName evidence="3">Uncharacterized protein</fullName>
    </submittedName>
</protein>
<evidence type="ECO:0000313" key="2">
    <source>
        <dbReference type="EMBL" id="CUV33256.1"/>
    </source>
</evidence>
<dbReference type="EMBL" id="LN899826">
    <property type="protein sequence ID" value="CUV41969.1"/>
    <property type="molecule type" value="Genomic_DNA"/>
</dbReference>
<evidence type="ECO:0000313" key="3">
    <source>
        <dbReference type="EMBL" id="CUV41969.1"/>
    </source>
</evidence>
<name>A0A0S4W580_RALSL</name>
<proteinExistence type="predicted"/>
<evidence type="ECO:0000313" key="1">
    <source>
        <dbReference type="EMBL" id="CUV26615.1"/>
    </source>
</evidence>
<dbReference type="EMBL" id="LN899823">
    <property type="protein sequence ID" value="CUV26615.1"/>
    <property type="molecule type" value="Genomic_DNA"/>
</dbReference>
<reference evidence="3" key="1">
    <citation type="submission" date="2015-10" db="EMBL/GenBank/DDBJ databases">
        <authorList>
            <person name="Gilbert D.G."/>
        </authorList>
    </citation>
    <scope>NUCLEOTIDE SEQUENCE</scope>
    <source>
        <strain evidence="3">Phyl III-seqv23</strain>
    </source>
</reference>
<dbReference type="EMBL" id="LN899825">
    <property type="protein sequence ID" value="CUV33256.1"/>
    <property type="molecule type" value="Genomic_DNA"/>
</dbReference>
<accession>A0A0S4W580</accession>
<sequence>MSKFGLTPDASLLVEQDREQAIEILAALLWKDQAYGHECMPEAAARSLAVQIISAYGDASSRYFSNRDASTTTAQSWSAMTESTFDSGIVVASEGGKYFCVWFEDED</sequence>
<gene>
    <name evidence="5" type="ORF">RD1301_v1_950010</name>
    <name evidence="1" type="ORF">RUN1744_v1_1900001</name>
    <name evidence="4" type="ORF">RUN215_v1_1260014</name>
    <name evidence="2" type="ORF">TD1301_v1_330015</name>
    <name evidence="3" type="ORF">TF3108_v1_940010</name>
</gene>
<organism evidence="3">
    <name type="scientific">Ralstonia solanacearum</name>
    <name type="common">Pseudomonas solanacearum</name>
    <dbReference type="NCBI Taxonomy" id="305"/>
    <lineage>
        <taxon>Bacteria</taxon>
        <taxon>Pseudomonadati</taxon>
        <taxon>Pseudomonadota</taxon>
        <taxon>Betaproteobacteria</taxon>
        <taxon>Burkholderiales</taxon>
        <taxon>Burkholderiaceae</taxon>
        <taxon>Ralstonia</taxon>
        <taxon>Ralstonia solanacearum species complex</taxon>
    </lineage>
</organism>
<dbReference type="EMBL" id="LN899820">
    <property type="protein sequence ID" value="CUV57259.1"/>
    <property type="molecule type" value="Genomic_DNA"/>
</dbReference>